<dbReference type="Proteomes" id="UP000605676">
    <property type="component" value="Unassembled WGS sequence"/>
</dbReference>
<dbReference type="InterPro" id="IPR007842">
    <property type="entry name" value="HEPN_dom"/>
</dbReference>
<name>A0ABS1HQR0_9BACT</name>
<dbReference type="EMBL" id="JAENRR010000105">
    <property type="protein sequence ID" value="MBK3519926.1"/>
    <property type="molecule type" value="Genomic_DNA"/>
</dbReference>
<dbReference type="RefSeq" id="WP_200467145.1">
    <property type="nucleotide sequence ID" value="NZ_JAENRR010000105.1"/>
</dbReference>
<evidence type="ECO:0000313" key="3">
    <source>
        <dbReference type="EMBL" id="MBK3519926.1"/>
    </source>
</evidence>
<proteinExistence type="inferred from homology"/>
<evidence type="ECO:0000313" key="4">
    <source>
        <dbReference type="Proteomes" id="UP000605676"/>
    </source>
</evidence>
<dbReference type="InterPro" id="IPR052226">
    <property type="entry name" value="UPF0332_toxin"/>
</dbReference>
<organism evidence="3 4">
    <name type="scientific">Carboxylicivirga marina</name>
    <dbReference type="NCBI Taxonomy" id="2800988"/>
    <lineage>
        <taxon>Bacteria</taxon>
        <taxon>Pseudomonadati</taxon>
        <taxon>Bacteroidota</taxon>
        <taxon>Bacteroidia</taxon>
        <taxon>Marinilabiliales</taxon>
        <taxon>Marinilabiliaceae</taxon>
        <taxon>Carboxylicivirga</taxon>
    </lineage>
</organism>
<dbReference type="Gene3D" id="1.20.120.330">
    <property type="entry name" value="Nucleotidyltransferases domain 2"/>
    <property type="match status" value="1"/>
</dbReference>
<sequence length="134" mass="15771">MTGSKQDYINYRIDKSNEIYEDALLLANNQRWNSCVNRLYYCSYYLASALLYQSDIKAETHNGVKTQLFLNFVKSNLLDKELGKLYAHLFDWRQESDYADFIDFDEETVIPLLDEVKILNSKLLELINQAPNNR</sequence>
<keyword evidence="4" id="KW-1185">Reference proteome</keyword>
<protein>
    <submittedName>
        <fullName evidence="3">HEPN domain-containing protein</fullName>
    </submittedName>
</protein>
<dbReference type="PANTHER" id="PTHR36565">
    <property type="entry name" value="UPF0332 PROTEIN TM_1000"/>
    <property type="match status" value="1"/>
</dbReference>
<comment type="similarity">
    <text evidence="1">Belongs to the UPF0332 family.</text>
</comment>
<evidence type="ECO:0000259" key="2">
    <source>
        <dbReference type="Pfam" id="PF05168"/>
    </source>
</evidence>
<feature type="domain" description="HEPN" evidence="2">
    <location>
        <begin position="11"/>
        <end position="117"/>
    </location>
</feature>
<evidence type="ECO:0000256" key="1">
    <source>
        <dbReference type="ARBA" id="ARBA00038248"/>
    </source>
</evidence>
<dbReference type="Pfam" id="PF05168">
    <property type="entry name" value="HEPN"/>
    <property type="match status" value="1"/>
</dbReference>
<gene>
    <name evidence="3" type="ORF">JIV24_21485</name>
</gene>
<dbReference type="PANTHER" id="PTHR36565:SF1">
    <property type="entry name" value="UPF0332 PROTEIN TM_1000"/>
    <property type="match status" value="1"/>
</dbReference>
<accession>A0ABS1HQR0</accession>
<comment type="caution">
    <text evidence="3">The sequence shown here is derived from an EMBL/GenBank/DDBJ whole genome shotgun (WGS) entry which is preliminary data.</text>
</comment>
<reference evidence="3 4" key="1">
    <citation type="submission" date="2021-01" db="EMBL/GenBank/DDBJ databases">
        <title>Carboxyliciviraga sp.nov., isolated from coastal sediments.</title>
        <authorList>
            <person name="Lu D."/>
            <person name="Zhang T."/>
        </authorList>
    </citation>
    <scope>NUCLEOTIDE SEQUENCE [LARGE SCALE GENOMIC DNA]</scope>
    <source>
        <strain evidence="3 4">N1Y132</strain>
    </source>
</reference>